<gene>
    <name evidence="1" type="ORF">LARI1_G006420</name>
</gene>
<dbReference type="EMBL" id="QGMF01000550">
    <property type="protein sequence ID" value="TVY15151.1"/>
    <property type="molecule type" value="Genomic_DNA"/>
</dbReference>
<evidence type="ECO:0000313" key="2">
    <source>
        <dbReference type="Proteomes" id="UP000469559"/>
    </source>
</evidence>
<keyword evidence="2" id="KW-1185">Reference proteome</keyword>
<dbReference type="AlphaFoldDB" id="A0A8T9B707"/>
<accession>A0A8T9B707</accession>
<dbReference type="InterPro" id="IPR043129">
    <property type="entry name" value="ATPase_NBD"/>
</dbReference>
<dbReference type="OrthoDB" id="3544963at2759"/>
<dbReference type="PANTHER" id="PTHR14187:SF81">
    <property type="entry name" value="HSP70 FAMILY PROTEIN (AFU_ORTHOLOGUE AFUA_4G14040)"/>
    <property type="match status" value="1"/>
</dbReference>
<dbReference type="PANTHER" id="PTHR14187">
    <property type="entry name" value="ALPHA KINASE/ELONGATION FACTOR 2 KINASE"/>
    <property type="match status" value="1"/>
</dbReference>
<reference evidence="1 2" key="1">
    <citation type="submission" date="2018-05" db="EMBL/GenBank/DDBJ databases">
        <title>Whole genome sequencing for identification of molecular markers to develop diagnostic detection tools for the regulated plant pathogen Lachnellula willkommii.</title>
        <authorList>
            <person name="Giroux E."/>
            <person name="Bilodeau G."/>
        </authorList>
    </citation>
    <scope>NUCLEOTIDE SEQUENCE [LARGE SCALE GENOMIC DNA]</scope>
    <source>
        <strain evidence="1 2">CBS 203.66</strain>
    </source>
</reference>
<name>A0A8T9B707_9HELO</name>
<sequence length="136" mass="14886">MAASTSNISTQHKLIVGIDYGTTFSGVSYVTTDKSGSDDIKIITSWPGEQASSSKTPTRIAYARENPLIQDNRWGFQAHSKLISYSWTKLLLDNNAKVGEHDDPTLSQMAGSGILKLPSFREAAGVCEDFLHEVYT</sequence>
<evidence type="ECO:0000313" key="1">
    <source>
        <dbReference type="EMBL" id="TVY15151.1"/>
    </source>
</evidence>
<dbReference type="Proteomes" id="UP000469559">
    <property type="component" value="Unassembled WGS sequence"/>
</dbReference>
<dbReference type="Gene3D" id="3.30.420.40">
    <property type="match status" value="1"/>
</dbReference>
<dbReference type="SUPFAM" id="SSF53067">
    <property type="entry name" value="Actin-like ATPase domain"/>
    <property type="match status" value="1"/>
</dbReference>
<proteinExistence type="predicted"/>
<comment type="caution">
    <text evidence="1">The sequence shown here is derived from an EMBL/GenBank/DDBJ whole genome shotgun (WGS) entry which is preliminary data.</text>
</comment>
<organism evidence="1 2">
    <name type="scientific">Lachnellula arida</name>
    <dbReference type="NCBI Taxonomy" id="1316785"/>
    <lineage>
        <taxon>Eukaryota</taxon>
        <taxon>Fungi</taxon>
        <taxon>Dikarya</taxon>
        <taxon>Ascomycota</taxon>
        <taxon>Pezizomycotina</taxon>
        <taxon>Leotiomycetes</taxon>
        <taxon>Helotiales</taxon>
        <taxon>Lachnaceae</taxon>
        <taxon>Lachnellula</taxon>
    </lineage>
</organism>
<protein>
    <submittedName>
        <fullName evidence="1">Uncharacterized protein</fullName>
    </submittedName>
</protein>